<dbReference type="Pfam" id="PF00005">
    <property type="entry name" value="ABC_tran"/>
    <property type="match status" value="1"/>
</dbReference>
<dbReference type="InterPro" id="IPR027417">
    <property type="entry name" value="P-loop_NTPase"/>
</dbReference>
<dbReference type="PANTHER" id="PTHR42794:SF2">
    <property type="entry name" value="ABC TRANSPORTER ATP-BINDING PROTEIN"/>
    <property type="match status" value="1"/>
</dbReference>
<dbReference type="PROSITE" id="PS50893">
    <property type="entry name" value="ABC_TRANSPORTER_2"/>
    <property type="match status" value="1"/>
</dbReference>
<dbReference type="Gene3D" id="3.40.50.300">
    <property type="entry name" value="P-loop containing nucleotide triphosphate hydrolases"/>
    <property type="match status" value="1"/>
</dbReference>
<evidence type="ECO:0000313" key="5">
    <source>
        <dbReference type="Proteomes" id="UP001595384"/>
    </source>
</evidence>
<feature type="domain" description="ABC transporter" evidence="3">
    <location>
        <begin position="2"/>
        <end position="236"/>
    </location>
</feature>
<keyword evidence="1" id="KW-0547">Nucleotide-binding</keyword>
<sequence>MLHVQDLNVKLGDLTLAENMNFSLNPGDINVLIGPNGTGKSTLLKTLFGDIKSQSGEITFNQHRLDHGSLADWRERIGYMPQDICLDVSLTVVEVVLLGRLDALSWRIEDHMLAEAIQVLDEIGLAHLANRDVRTLSGGQCQMVLFAQAVLRRPEFLMLDEPVSALDLHFQQVMLEHLVRKTRETQWTSVMVLHDLNLASQYADKLLVVKGGQIVAMGRPEHILTPELISDVYGVSAEVSYDTQGVPFVRTQRASACAV</sequence>
<keyword evidence="2 4" id="KW-0067">ATP-binding</keyword>
<dbReference type="PANTHER" id="PTHR42794">
    <property type="entry name" value="HEMIN IMPORT ATP-BINDING PROTEIN HMUV"/>
    <property type="match status" value="1"/>
</dbReference>
<dbReference type="GO" id="GO:0005524">
    <property type="term" value="F:ATP binding"/>
    <property type="evidence" value="ECO:0007669"/>
    <property type="project" value="UniProtKB-KW"/>
</dbReference>
<dbReference type="InterPro" id="IPR003593">
    <property type="entry name" value="AAA+_ATPase"/>
</dbReference>
<dbReference type="SUPFAM" id="SSF52540">
    <property type="entry name" value="P-loop containing nucleoside triphosphate hydrolases"/>
    <property type="match status" value="1"/>
</dbReference>
<evidence type="ECO:0000256" key="1">
    <source>
        <dbReference type="ARBA" id="ARBA00022741"/>
    </source>
</evidence>
<dbReference type="EMBL" id="JBHRSE010000086">
    <property type="protein sequence ID" value="MFC3024687.1"/>
    <property type="molecule type" value="Genomic_DNA"/>
</dbReference>
<gene>
    <name evidence="4" type="ORF">ACFODT_12725</name>
</gene>
<comment type="caution">
    <text evidence="4">The sequence shown here is derived from an EMBL/GenBank/DDBJ whole genome shotgun (WGS) entry which is preliminary data.</text>
</comment>
<dbReference type="InterPro" id="IPR003439">
    <property type="entry name" value="ABC_transporter-like_ATP-bd"/>
</dbReference>
<dbReference type="SMART" id="SM00382">
    <property type="entry name" value="AAA"/>
    <property type="match status" value="1"/>
</dbReference>
<dbReference type="CDD" id="cd03214">
    <property type="entry name" value="ABC_Iron-Siderophores_B12_Hemin"/>
    <property type="match status" value="1"/>
</dbReference>
<dbReference type="InterPro" id="IPR017871">
    <property type="entry name" value="ABC_transporter-like_CS"/>
</dbReference>
<protein>
    <submittedName>
        <fullName evidence="4">ABC transporter ATP-binding protein</fullName>
    </submittedName>
</protein>
<reference evidence="5" key="1">
    <citation type="journal article" date="2019" name="Int. J. Syst. Evol. Microbiol.">
        <title>The Global Catalogue of Microorganisms (GCM) 10K type strain sequencing project: providing services to taxonomists for standard genome sequencing and annotation.</title>
        <authorList>
            <consortium name="The Broad Institute Genomics Platform"/>
            <consortium name="The Broad Institute Genome Sequencing Center for Infectious Disease"/>
            <person name="Wu L."/>
            <person name="Ma J."/>
        </authorList>
    </citation>
    <scope>NUCLEOTIDE SEQUENCE [LARGE SCALE GENOMIC DNA]</scope>
    <source>
        <strain evidence="5">KCTC 62784</strain>
    </source>
</reference>
<evidence type="ECO:0000259" key="3">
    <source>
        <dbReference type="PROSITE" id="PS50893"/>
    </source>
</evidence>
<proteinExistence type="predicted"/>
<keyword evidence="5" id="KW-1185">Reference proteome</keyword>
<evidence type="ECO:0000313" key="4">
    <source>
        <dbReference type="EMBL" id="MFC3024687.1"/>
    </source>
</evidence>
<organism evidence="4 5">
    <name type="scientific">Vibrio zhugei</name>
    <dbReference type="NCBI Taxonomy" id="2479546"/>
    <lineage>
        <taxon>Bacteria</taxon>
        <taxon>Pseudomonadati</taxon>
        <taxon>Pseudomonadota</taxon>
        <taxon>Gammaproteobacteria</taxon>
        <taxon>Vibrionales</taxon>
        <taxon>Vibrionaceae</taxon>
        <taxon>Vibrio</taxon>
    </lineage>
</organism>
<name>A0ABV7C9D5_9VIBR</name>
<accession>A0ABV7C9D5</accession>
<evidence type="ECO:0000256" key="2">
    <source>
        <dbReference type="ARBA" id="ARBA00022840"/>
    </source>
</evidence>
<dbReference type="PROSITE" id="PS00211">
    <property type="entry name" value="ABC_TRANSPORTER_1"/>
    <property type="match status" value="1"/>
</dbReference>
<dbReference type="RefSeq" id="WP_123015890.1">
    <property type="nucleotide sequence ID" value="NZ_AP024911.1"/>
</dbReference>
<dbReference type="Proteomes" id="UP001595384">
    <property type="component" value="Unassembled WGS sequence"/>
</dbReference>